<dbReference type="RefSeq" id="WP_105046838.1">
    <property type="nucleotide sequence ID" value="NZ_CP150662.1"/>
</dbReference>
<comment type="catalytic activity">
    <reaction evidence="7 8">
        <text>cytidine(34) in tRNA(Ile2) + L-lysine + ATP = lysidine(34) in tRNA(Ile2) + AMP + diphosphate + H(+)</text>
        <dbReference type="Rhea" id="RHEA:43744"/>
        <dbReference type="Rhea" id="RHEA-COMP:10625"/>
        <dbReference type="Rhea" id="RHEA-COMP:10670"/>
        <dbReference type="ChEBI" id="CHEBI:15378"/>
        <dbReference type="ChEBI" id="CHEBI:30616"/>
        <dbReference type="ChEBI" id="CHEBI:32551"/>
        <dbReference type="ChEBI" id="CHEBI:33019"/>
        <dbReference type="ChEBI" id="CHEBI:82748"/>
        <dbReference type="ChEBI" id="CHEBI:83665"/>
        <dbReference type="ChEBI" id="CHEBI:456215"/>
        <dbReference type="EC" id="6.3.4.19"/>
    </reaction>
</comment>
<accession>A0A2S7WDM7</accession>
<evidence type="ECO:0000259" key="9">
    <source>
        <dbReference type="SMART" id="SM00977"/>
    </source>
</evidence>
<dbReference type="AlphaFoldDB" id="A0A2S7WDM7"/>
<evidence type="ECO:0000313" key="10">
    <source>
        <dbReference type="EMBL" id="PQJ75687.1"/>
    </source>
</evidence>
<dbReference type="CDD" id="cd01992">
    <property type="entry name" value="TilS_N"/>
    <property type="match status" value="1"/>
</dbReference>
<dbReference type="GO" id="GO:0005737">
    <property type="term" value="C:cytoplasm"/>
    <property type="evidence" value="ECO:0007669"/>
    <property type="project" value="UniProtKB-SubCell"/>
</dbReference>
<organism evidence="10 11">
    <name type="scientific">Polaribacter gangjinensis</name>
    <dbReference type="NCBI Taxonomy" id="574710"/>
    <lineage>
        <taxon>Bacteria</taxon>
        <taxon>Pseudomonadati</taxon>
        <taxon>Bacteroidota</taxon>
        <taxon>Flavobacteriia</taxon>
        <taxon>Flavobacteriales</taxon>
        <taxon>Flavobacteriaceae</taxon>
    </lineage>
</organism>
<dbReference type="InterPro" id="IPR012795">
    <property type="entry name" value="tRNA_Ile_lys_synt_N"/>
</dbReference>
<gene>
    <name evidence="8" type="primary">tilS</name>
    <name evidence="10" type="ORF">BTO13_10820</name>
</gene>
<name>A0A2S7WDM7_9FLAO</name>
<evidence type="ECO:0000256" key="2">
    <source>
        <dbReference type="ARBA" id="ARBA00022490"/>
    </source>
</evidence>
<dbReference type="HAMAP" id="MF_01161">
    <property type="entry name" value="tRNA_Ile_lys_synt"/>
    <property type="match status" value="1"/>
</dbReference>
<dbReference type="NCBIfam" id="TIGR02433">
    <property type="entry name" value="lysidine_TilS_C"/>
    <property type="match status" value="1"/>
</dbReference>
<evidence type="ECO:0000256" key="5">
    <source>
        <dbReference type="ARBA" id="ARBA00022741"/>
    </source>
</evidence>
<dbReference type="SUPFAM" id="SSF56037">
    <property type="entry name" value="PheT/TilS domain"/>
    <property type="match status" value="1"/>
</dbReference>
<keyword evidence="6 8" id="KW-0067">ATP-binding</keyword>
<dbReference type="GO" id="GO:0005524">
    <property type="term" value="F:ATP binding"/>
    <property type="evidence" value="ECO:0007669"/>
    <property type="project" value="UniProtKB-UniRule"/>
</dbReference>
<keyword evidence="2 8" id="KW-0963">Cytoplasm</keyword>
<keyword evidence="3 8" id="KW-0436">Ligase</keyword>
<comment type="function">
    <text evidence="8">Ligates lysine onto the cytidine present at position 34 of the AUA codon-specific tRNA(Ile) that contains the anticodon CAU, in an ATP-dependent manner. Cytidine is converted to lysidine, thus changing the amino acid specificity of the tRNA from methionine to isoleucine.</text>
</comment>
<dbReference type="NCBIfam" id="TIGR02432">
    <property type="entry name" value="lysidine_TilS_N"/>
    <property type="match status" value="1"/>
</dbReference>
<reference evidence="10 11" key="1">
    <citation type="submission" date="2016-12" db="EMBL/GenBank/DDBJ databases">
        <title>Trade-off between light-utilization and light-protection in marine flavobacteria.</title>
        <authorList>
            <person name="Kumagai Y."/>
            <person name="Yoshizawa S."/>
            <person name="Kogure K."/>
            <person name="Iwasaki W."/>
        </authorList>
    </citation>
    <scope>NUCLEOTIDE SEQUENCE [LARGE SCALE GENOMIC DNA]</scope>
    <source>
        <strain evidence="10 11">KCTC 22729</strain>
    </source>
</reference>
<keyword evidence="11" id="KW-1185">Reference proteome</keyword>
<dbReference type="InterPro" id="IPR011063">
    <property type="entry name" value="TilS/TtcA_N"/>
</dbReference>
<comment type="similarity">
    <text evidence="8">Belongs to the tRNA(Ile)-lysidine synthase family.</text>
</comment>
<keyword evidence="4 8" id="KW-0819">tRNA processing</keyword>
<comment type="subcellular location">
    <subcellularLocation>
        <location evidence="1 8">Cytoplasm</location>
    </subcellularLocation>
</comment>
<dbReference type="PANTHER" id="PTHR43033:SF1">
    <property type="entry name" value="TRNA(ILE)-LYSIDINE SYNTHASE-RELATED"/>
    <property type="match status" value="1"/>
</dbReference>
<dbReference type="Gene3D" id="3.40.50.620">
    <property type="entry name" value="HUPs"/>
    <property type="match status" value="1"/>
</dbReference>
<sequence>MLQKFIQHINTNFPFLKDVKLLLAISGGLDSVVLMHLCNQLNLQISLAHCNFKLRNEESDLDEEFVKKIGQISSNQIFTTYFETEKIAKNKQISIQIAARELRYNWFQELVLEHQFEFVLTAHHLDDSLETFLIHLTRGSGLDGFTGIPAKSGNIIRPLLAFSRAEILEYAIENQLEWREDSSNATTKYLRNNIRHQVIPILKEINPSLLDSFANTIQNLQDAQQIIDDKIEEISANSSFEKDGMVFFDVSKIKQLSKPKAYLYQLLKKYQFTEWNNVLDLLTSQTGKQVFSKTHVLLKDRDFLILSEIPIKKKDSAYVEILETQSTISTPIFLNFEENPSKKIASKNSISVAKNLLKYPLILRKWQNGDYFCPSGMQGKKKLSKYFKDEKISLIEKEKIWLLCTAENEIIWVINHRQDRRFLANSASENSLQIIYKS</sequence>
<comment type="caution">
    <text evidence="10">The sequence shown here is derived from an EMBL/GenBank/DDBJ whole genome shotgun (WGS) entry which is preliminary data.</text>
</comment>
<dbReference type="Pfam" id="PF01171">
    <property type="entry name" value="ATP_bind_3"/>
    <property type="match status" value="1"/>
</dbReference>
<dbReference type="SUPFAM" id="SSF52402">
    <property type="entry name" value="Adenine nucleotide alpha hydrolases-like"/>
    <property type="match status" value="1"/>
</dbReference>
<protein>
    <recommendedName>
        <fullName evidence="8">tRNA(Ile)-lysidine synthase</fullName>
        <ecNumber evidence="8">6.3.4.19</ecNumber>
    </recommendedName>
    <alternativeName>
        <fullName evidence="8">tRNA(Ile)-2-lysyl-cytidine synthase</fullName>
    </alternativeName>
    <alternativeName>
        <fullName evidence="8">tRNA(Ile)-lysidine synthetase</fullName>
    </alternativeName>
</protein>
<evidence type="ECO:0000313" key="11">
    <source>
        <dbReference type="Proteomes" id="UP000237608"/>
    </source>
</evidence>
<dbReference type="InterPro" id="IPR012796">
    <property type="entry name" value="Lysidine-tRNA-synth_C"/>
</dbReference>
<dbReference type="EMBL" id="MSCL01000001">
    <property type="protein sequence ID" value="PQJ75687.1"/>
    <property type="molecule type" value="Genomic_DNA"/>
</dbReference>
<evidence type="ECO:0000256" key="6">
    <source>
        <dbReference type="ARBA" id="ARBA00022840"/>
    </source>
</evidence>
<dbReference type="GO" id="GO:0006400">
    <property type="term" value="P:tRNA modification"/>
    <property type="evidence" value="ECO:0007669"/>
    <property type="project" value="UniProtKB-UniRule"/>
</dbReference>
<dbReference type="SMART" id="SM00977">
    <property type="entry name" value="TilS_C"/>
    <property type="match status" value="1"/>
</dbReference>
<dbReference type="Pfam" id="PF11734">
    <property type="entry name" value="TilS_C"/>
    <property type="match status" value="1"/>
</dbReference>
<dbReference type="InterPro" id="IPR014729">
    <property type="entry name" value="Rossmann-like_a/b/a_fold"/>
</dbReference>
<dbReference type="PANTHER" id="PTHR43033">
    <property type="entry name" value="TRNA(ILE)-LYSIDINE SYNTHASE-RELATED"/>
    <property type="match status" value="1"/>
</dbReference>
<evidence type="ECO:0000256" key="8">
    <source>
        <dbReference type="HAMAP-Rule" id="MF_01161"/>
    </source>
</evidence>
<evidence type="ECO:0000256" key="1">
    <source>
        <dbReference type="ARBA" id="ARBA00004496"/>
    </source>
</evidence>
<keyword evidence="5 8" id="KW-0547">Nucleotide-binding</keyword>
<evidence type="ECO:0000256" key="7">
    <source>
        <dbReference type="ARBA" id="ARBA00048539"/>
    </source>
</evidence>
<dbReference type="OrthoDB" id="9807403at2"/>
<dbReference type="Proteomes" id="UP000237608">
    <property type="component" value="Unassembled WGS sequence"/>
</dbReference>
<proteinExistence type="inferred from homology"/>
<feature type="domain" description="Lysidine-tRNA(Ile) synthetase C-terminal" evidence="9">
    <location>
        <begin position="361"/>
        <end position="434"/>
    </location>
</feature>
<evidence type="ECO:0000256" key="4">
    <source>
        <dbReference type="ARBA" id="ARBA00022694"/>
    </source>
</evidence>
<dbReference type="GO" id="GO:0032267">
    <property type="term" value="F:tRNA(Ile)-lysidine synthase activity"/>
    <property type="evidence" value="ECO:0007669"/>
    <property type="project" value="UniProtKB-EC"/>
</dbReference>
<feature type="binding site" evidence="8">
    <location>
        <begin position="26"/>
        <end position="31"/>
    </location>
    <ligand>
        <name>ATP</name>
        <dbReference type="ChEBI" id="CHEBI:30616"/>
    </ligand>
</feature>
<comment type="domain">
    <text evidence="8">The N-terminal region contains the highly conserved SGGXDS motif, predicted to be a P-loop motif involved in ATP binding.</text>
</comment>
<dbReference type="EC" id="6.3.4.19" evidence="8"/>
<evidence type="ECO:0000256" key="3">
    <source>
        <dbReference type="ARBA" id="ARBA00022598"/>
    </source>
</evidence>
<dbReference type="InterPro" id="IPR012094">
    <property type="entry name" value="tRNA_Ile_lys_synt"/>
</dbReference>